<comment type="caution">
    <text evidence="1">The sequence shown here is derived from an EMBL/GenBank/DDBJ whole genome shotgun (WGS) entry which is preliminary data.</text>
</comment>
<sequence>MVCNKCFKHRCPSQDNMYSHFLKGHDKIKLKSTWRVLYRLGPNLEQQLVQKIKIANVQSVADFENAENICMSQNHASSSHIHRDIKVSTDTISNIDTQNEYHENKQIDHSYA</sequence>
<gene>
    <name evidence="1" type="ORF">ACJMK2_032702</name>
</gene>
<protein>
    <recommendedName>
        <fullName evidence="3">C2H2-type domain-containing protein</fullName>
    </recommendedName>
</protein>
<organism evidence="1 2">
    <name type="scientific">Sinanodonta woodiana</name>
    <name type="common">Chinese pond mussel</name>
    <name type="synonym">Anodonta woodiana</name>
    <dbReference type="NCBI Taxonomy" id="1069815"/>
    <lineage>
        <taxon>Eukaryota</taxon>
        <taxon>Metazoa</taxon>
        <taxon>Spiralia</taxon>
        <taxon>Lophotrochozoa</taxon>
        <taxon>Mollusca</taxon>
        <taxon>Bivalvia</taxon>
        <taxon>Autobranchia</taxon>
        <taxon>Heteroconchia</taxon>
        <taxon>Palaeoheterodonta</taxon>
        <taxon>Unionida</taxon>
        <taxon>Unionoidea</taxon>
        <taxon>Unionidae</taxon>
        <taxon>Unioninae</taxon>
        <taxon>Sinanodonta</taxon>
    </lineage>
</organism>
<dbReference type="AlphaFoldDB" id="A0ABD3X6G0"/>
<evidence type="ECO:0000313" key="1">
    <source>
        <dbReference type="EMBL" id="KAL3880465.1"/>
    </source>
</evidence>
<name>A0ABD3X6G0_SINWO</name>
<evidence type="ECO:0000313" key="2">
    <source>
        <dbReference type="Proteomes" id="UP001634394"/>
    </source>
</evidence>
<dbReference type="Proteomes" id="UP001634394">
    <property type="component" value="Unassembled WGS sequence"/>
</dbReference>
<evidence type="ECO:0008006" key="3">
    <source>
        <dbReference type="Google" id="ProtNLM"/>
    </source>
</evidence>
<accession>A0ABD3X6G0</accession>
<keyword evidence="2" id="KW-1185">Reference proteome</keyword>
<proteinExistence type="predicted"/>
<dbReference type="EMBL" id="JBJQND010000004">
    <property type="protein sequence ID" value="KAL3880465.1"/>
    <property type="molecule type" value="Genomic_DNA"/>
</dbReference>
<reference evidence="1 2" key="1">
    <citation type="submission" date="2024-11" db="EMBL/GenBank/DDBJ databases">
        <title>Chromosome-level genome assembly of the freshwater bivalve Anodonta woodiana.</title>
        <authorList>
            <person name="Chen X."/>
        </authorList>
    </citation>
    <scope>NUCLEOTIDE SEQUENCE [LARGE SCALE GENOMIC DNA]</scope>
    <source>
        <strain evidence="1">MN2024</strain>
        <tissue evidence="1">Gills</tissue>
    </source>
</reference>